<evidence type="ECO:0000259" key="4">
    <source>
        <dbReference type="PROSITE" id="PS50208"/>
    </source>
</evidence>
<dbReference type="InterPro" id="IPR015917">
    <property type="entry name" value="Pept_C14A"/>
</dbReference>
<protein>
    <recommendedName>
        <fullName evidence="7">Caspase 3</fullName>
    </recommendedName>
</protein>
<dbReference type="SMART" id="SM00115">
    <property type="entry name" value="CASc"/>
    <property type="match status" value="1"/>
</dbReference>
<dbReference type="InterPro" id="IPR033139">
    <property type="entry name" value="Caspase_cys_AS"/>
</dbReference>
<evidence type="ECO:0000259" key="3">
    <source>
        <dbReference type="PROSITE" id="PS50207"/>
    </source>
</evidence>
<dbReference type="PANTHER" id="PTHR22576:SF41">
    <property type="entry name" value="CASPASE 14, APOPTOSIS-RELATED CYSTEINE PEPTIDASE"/>
    <property type="match status" value="1"/>
</dbReference>
<accession>A0A8K0JTJ6</accession>
<evidence type="ECO:0000313" key="5">
    <source>
        <dbReference type="EMBL" id="KAG8222203.1"/>
    </source>
</evidence>
<dbReference type="InterPro" id="IPR029030">
    <property type="entry name" value="Caspase-like_dom_sf"/>
</dbReference>
<name>A0A8K0JTJ6_LADFU</name>
<dbReference type="SUPFAM" id="SSF52129">
    <property type="entry name" value="Caspase-like"/>
    <property type="match status" value="1"/>
</dbReference>
<dbReference type="InterPro" id="IPR001309">
    <property type="entry name" value="Pept_C14_p20"/>
</dbReference>
<feature type="domain" description="Caspase family p20" evidence="4">
    <location>
        <begin position="31"/>
        <end position="48"/>
    </location>
</feature>
<dbReference type="OrthoDB" id="6116485at2759"/>
<dbReference type="InterPro" id="IPR011600">
    <property type="entry name" value="Pept_C14_caspase"/>
</dbReference>
<evidence type="ECO:0000256" key="2">
    <source>
        <dbReference type="RuleBase" id="RU003971"/>
    </source>
</evidence>
<dbReference type="Pfam" id="PF00656">
    <property type="entry name" value="Peptidase_C14"/>
    <property type="match status" value="1"/>
</dbReference>
<dbReference type="Gene3D" id="3.30.70.1470">
    <property type="entry name" value="Caspase-like"/>
    <property type="match status" value="1"/>
</dbReference>
<dbReference type="PROSITE" id="PS50207">
    <property type="entry name" value="CASPASE_P10"/>
    <property type="match status" value="1"/>
</dbReference>
<dbReference type="PRINTS" id="PR00376">
    <property type="entry name" value="IL1BCENZYME"/>
</dbReference>
<dbReference type="InterPro" id="IPR052039">
    <property type="entry name" value="Caspase-related_regulators"/>
</dbReference>
<reference evidence="5" key="2">
    <citation type="submission" date="2017-10" db="EMBL/GenBank/DDBJ databases">
        <title>Ladona fulva Genome sequencing and assembly.</title>
        <authorList>
            <person name="Murali S."/>
            <person name="Richards S."/>
            <person name="Bandaranaike D."/>
            <person name="Bellair M."/>
            <person name="Blankenburg K."/>
            <person name="Chao H."/>
            <person name="Dinh H."/>
            <person name="Doddapaneni H."/>
            <person name="Dugan-Rocha S."/>
            <person name="Elkadiri S."/>
            <person name="Gnanaolivu R."/>
            <person name="Hernandez B."/>
            <person name="Skinner E."/>
            <person name="Javaid M."/>
            <person name="Lee S."/>
            <person name="Li M."/>
            <person name="Ming W."/>
            <person name="Munidasa M."/>
            <person name="Muniz J."/>
            <person name="Nguyen L."/>
            <person name="Hughes D."/>
            <person name="Osuji N."/>
            <person name="Pu L.-L."/>
            <person name="Puazo M."/>
            <person name="Qu C."/>
            <person name="Quiroz J."/>
            <person name="Raj R."/>
            <person name="Weissenberger G."/>
            <person name="Xin Y."/>
            <person name="Zou X."/>
            <person name="Han Y."/>
            <person name="Worley K."/>
            <person name="Muzny D."/>
            <person name="Gibbs R."/>
        </authorList>
    </citation>
    <scope>NUCLEOTIDE SEQUENCE</scope>
    <source>
        <strain evidence="5">Sampled in the wild</strain>
    </source>
</reference>
<dbReference type="GO" id="GO:0004197">
    <property type="term" value="F:cysteine-type endopeptidase activity"/>
    <property type="evidence" value="ECO:0007669"/>
    <property type="project" value="InterPro"/>
</dbReference>
<dbReference type="EMBL" id="KZ308126">
    <property type="protein sequence ID" value="KAG8222203.1"/>
    <property type="molecule type" value="Genomic_DNA"/>
</dbReference>
<dbReference type="AlphaFoldDB" id="A0A8K0JTJ6"/>
<sequence>MTHGDQSGRLEAKDFSYNAEEVWDYFKDTANLAGKPKIFIFQACRGSRKEEGVGVLQSGGQRGLIIPSHADYLMVYSCFEGYSSYIDPNHGSWFIQDFCKDLNEYAFTEDMLSILTHTMRRAAYTRCYETEGNGNKTDRLLQMPAFSSTLTKLLYFYDTSS</sequence>
<evidence type="ECO:0000313" key="6">
    <source>
        <dbReference type="Proteomes" id="UP000792457"/>
    </source>
</evidence>
<keyword evidence="6" id="KW-1185">Reference proteome</keyword>
<proteinExistence type="inferred from homology"/>
<feature type="domain" description="Caspase family p10" evidence="3">
    <location>
        <begin position="66"/>
        <end position="158"/>
    </location>
</feature>
<comment type="caution">
    <text evidence="5">The sequence shown here is derived from an EMBL/GenBank/DDBJ whole genome shotgun (WGS) entry which is preliminary data.</text>
</comment>
<organism evidence="5 6">
    <name type="scientific">Ladona fulva</name>
    <name type="common">Scarce chaser dragonfly</name>
    <name type="synonym">Libellula fulva</name>
    <dbReference type="NCBI Taxonomy" id="123851"/>
    <lineage>
        <taxon>Eukaryota</taxon>
        <taxon>Metazoa</taxon>
        <taxon>Ecdysozoa</taxon>
        <taxon>Arthropoda</taxon>
        <taxon>Hexapoda</taxon>
        <taxon>Insecta</taxon>
        <taxon>Pterygota</taxon>
        <taxon>Palaeoptera</taxon>
        <taxon>Odonata</taxon>
        <taxon>Epiprocta</taxon>
        <taxon>Anisoptera</taxon>
        <taxon>Libelluloidea</taxon>
        <taxon>Libellulidae</taxon>
        <taxon>Ladona</taxon>
    </lineage>
</organism>
<dbReference type="InterPro" id="IPR002138">
    <property type="entry name" value="Pept_C14_p10"/>
</dbReference>
<dbReference type="PANTHER" id="PTHR22576">
    <property type="entry name" value="MUCOSA ASSOCIATED LYMPHOID TISSUE LYMPHOMA TRANSLOCATION PROTEIN 1/PARACASPASE"/>
    <property type="match status" value="1"/>
</dbReference>
<reference evidence="5" key="1">
    <citation type="submission" date="2013-04" db="EMBL/GenBank/DDBJ databases">
        <authorList>
            <person name="Qu J."/>
            <person name="Murali S.C."/>
            <person name="Bandaranaike D."/>
            <person name="Bellair M."/>
            <person name="Blankenburg K."/>
            <person name="Chao H."/>
            <person name="Dinh H."/>
            <person name="Doddapaneni H."/>
            <person name="Downs B."/>
            <person name="Dugan-Rocha S."/>
            <person name="Elkadiri S."/>
            <person name="Gnanaolivu R.D."/>
            <person name="Hernandez B."/>
            <person name="Javaid M."/>
            <person name="Jayaseelan J.C."/>
            <person name="Lee S."/>
            <person name="Li M."/>
            <person name="Ming W."/>
            <person name="Munidasa M."/>
            <person name="Muniz J."/>
            <person name="Nguyen L."/>
            <person name="Ongeri F."/>
            <person name="Osuji N."/>
            <person name="Pu L.-L."/>
            <person name="Puazo M."/>
            <person name="Qu C."/>
            <person name="Quiroz J."/>
            <person name="Raj R."/>
            <person name="Weissenberger G."/>
            <person name="Xin Y."/>
            <person name="Zou X."/>
            <person name="Han Y."/>
            <person name="Richards S."/>
            <person name="Worley K."/>
            <person name="Muzny D."/>
            <person name="Gibbs R."/>
        </authorList>
    </citation>
    <scope>NUCLEOTIDE SEQUENCE</scope>
    <source>
        <strain evidence="5">Sampled in the wild</strain>
    </source>
</reference>
<evidence type="ECO:0008006" key="7">
    <source>
        <dbReference type="Google" id="ProtNLM"/>
    </source>
</evidence>
<dbReference type="Gene3D" id="3.40.50.1460">
    <property type="match status" value="1"/>
</dbReference>
<dbReference type="GO" id="GO:0006508">
    <property type="term" value="P:proteolysis"/>
    <property type="evidence" value="ECO:0007669"/>
    <property type="project" value="InterPro"/>
</dbReference>
<gene>
    <name evidence="5" type="ORF">J437_LFUL001295</name>
</gene>
<dbReference type="PROSITE" id="PS01122">
    <property type="entry name" value="CASPASE_CYS"/>
    <property type="match status" value="1"/>
</dbReference>
<evidence type="ECO:0000256" key="1">
    <source>
        <dbReference type="ARBA" id="ARBA00010134"/>
    </source>
</evidence>
<dbReference type="Proteomes" id="UP000792457">
    <property type="component" value="Unassembled WGS sequence"/>
</dbReference>
<comment type="similarity">
    <text evidence="1 2">Belongs to the peptidase C14A family.</text>
</comment>
<dbReference type="PROSITE" id="PS50208">
    <property type="entry name" value="CASPASE_P20"/>
    <property type="match status" value="1"/>
</dbReference>